<evidence type="ECO:0000313" key="2">
    <source>
        <dbReference type="Proteomes" id="UP000268469"/>
    </source>
</evidence>
<evidence type="ECO:0000313" key="1">
    <source>
        <dbReference type="EMBL" id="RKX71623.1"/>
    </source>
</evidence>
<sequence>MIFLIIFLFLPSEQSLIKESLDLLDLSEHDLGYGKRWPREDSFRLEVINRLMDDPLSIPDHLEEILSELNLNRIGRELGMELKIEGGRGDPLTELKKRIRSGDSLIRSALAGLTTAELESLLVQIPIIWADEDDSLDDTLKAVLIKGVVIDTGFEWECEDILRIAKKIEVEKIISAGASLYELIPDLIRWVDTLSESLPSMLEVGGYKVVIGSRGDDRYEDGDIIIDPGGNDRYSGGAGIGLKKLGMIIDLEGDDVYDSDRFGAIGGGILGVGIVYDLSGSDRYLGLHHSLGSGLFGLGILEDCAGDDSYEGGFFAQGAGNFGVGLLIDRAGNDRYRIYCNGQGFGSVVGFGALIDSSGNDSYYAGGKYRHHPLLPENYRSFAQGFAIGWRPHASGGIGILYDGGGNDSYEVEVYGQGTSYWFSLGCLIDRAGNDRYLATEYAQGAGIHYALGYLLDESGSDLYYSTHGPAQGEGHDLSVGILIDRKGDDSYITSGGQGVGIFNSIGILIDGGGNDHYFTYEAGLGQGSANWRRGFPGLGLFIDQGGEDVYPFDKAGDDRVWFQGRYGVGIDINSLKVEVSYPIQPEDTAGLDTLPQDSLIKELFERASLWRVRENIELVDWARNRLKEIGPPAVS</sequence>
<gene>
    <name evidence="1" type="ORF">DRP53_01055</name>
</gene>
<name>A0A660SLM6_UNCW3</name>
<proteinExistence type="predicted"/>
<dbReference type="EMBL" id="QNBE01000005">
    <property type="protein sequence ID" value="RKX71623.1"/>
    <property type="molecule type" value="Genomic_DNA"/>
</dbReference>
<feature type="non-terminal residue" evidence="1">
    <location>
        <position position="636"/>
    </location>
</feature>
<organism evidence="1 2">
    <name type="scientific">candidate division WOR-3 bacterium</name>
    <dbReference type="NCBI Taxonomy" id="2052148"/>
    <lineage>
        <taxon>Bacteria</taxon>
        <taxon>Bacteria division WOR-3</taxon>
    </lineage>
</organism>
<accession>A0A660SLM6</accession>
<dbReference type="Proteomes" id="UP000268469">
    <property type="component" value="Unassembled WGS sequence"/>
</dbReference>
<dbReference type="AlphaFoldDB" id="A0A660SLM6"/>
<protein>
    <submittedName>
        <fullName evidence="1">Uncharacterized protein</fullName>
    </submittedName>
</protein>
<comment type="caution">
    <text evidence="1">The sequence shown here is derived from an EMBL/GenBank/DDBJ whole genome shotgun (WGS) entry which is preliminary data.</text>
</comment>
<reference evidence="1 2" key="1">
    <citation type="submission" date="2018-06" db="EMBL/GenBank/DDBJ databases">
        <title>Extensive metabolic versatility and redundancy in microbially diverse, dynamic hydrothermal sediments.</title>
        <authorList>
            <person name="Dombrowski N."/>
            <person name="Teske A."/>
            <person name="Baker B.J."/>
        </authorList>
    </citation>
    <scope>NUCLEOTIDE SEQUENCE [LARGE SCALE GENOMIC DNA]</scope>
    <source>
        <strain evidence="1">B36_G15</strain>
    </source>
</reference>